<dbReference type="GO" id="GO:0000160">
    <property type="term" value="P:phosphorelay signal transduction system"/>
    <property type="evidence" value="ECO:0007669"/>
    <property type="project" value="InterPro"/>
</dbReference>
<sequence>MAPVSIRVAVVDDDAMVRAALTMMLDGADDIRVVAEAADGADVPAALDAHTADIVLMDLRMPQVDGITATRRIRERPNPPEVVVLTTFDADDDVISALQAGAAGYLLKDTPPDRLVAALRQVSDGEPILSPQITRRLMDATATSATSRQEARATLAGLTDRESEVVLAVARGRSNAEIAGELFMSVATVKAHVSSILAKLGMTNRTQLALLVHDAGVL</sequence>
<keyword evidence="3" id="KW-0238">DNA-binding</keyword>
<evidence type="ECO:0000313" key="8">
    <source>
        <dbReference type="EMBL" id="TXL61438.1"/>
    </source>
</evidence>
<evidence type="ECO:0000256" key="2">
    <source>
        <dbReference type="ARBA" id="ARBA00023015"/>
    </source>
</evidence>
<dbReference type="Proteomes" id="UP000321571">
    <property type="component" value="Unassembled WGS sequence"/>
</dbReference>
<keyword evidence="4" id="KW-0804">Transcription</keyword>
<evidence type="ECO:0000256" key="1">
    <source>
        <dbReference type="ARBA" id="ARBA00022553"/>
    </source>
</evidence>
<dbReference type="InterPro" id="IPR058245">
    <property type="entry name" value="NreC/VraR/RcsB-like_REC"/>
</dbReference>
<dbReference type="PROSITE" id="PS50043">
    <property type="entry name" value="HTH_LUXR_2"/>
    <property type="match status" value="1"/>
</dbReference>
<dbReference type="AlphaFoldDB" id="A0A5C8NJG8"/>
<dbReference type="CDD" id="cd06170">
    <property type="entry name" value="LuxR_C_like"/>
    <property type="match status" value="1"/>
</dbReference>
<evidence type="ECO:0000259" key="7">
    <source>
        <dbReference type="PROSITE" id="PS50110"/>
    </source>
</evidence>
<evidence type="ECO:0000256" key="3">
    <source>
        <dbReference type="ARBA" id="ARBA00023125"/>
    </source>
</evidence>
<dbReference type="CDD" id="cd17535">
    <property type="entry name" value="REC_NarL-like"/>
    <property type="match status" value="1"/>
</dbReference>
<dbReference type="EMBL" id="VDUX01000003">
    <property type="protein sequence ID" value="TXL61438.1"/>
    <property type="molecule type" value="Genomic_DNA"/>
</dbReference>
<feature type="domain" description="Response regulatory" evidence="7">
    <location>
        <begin position="7"/>
        <end position="123"/>
    </location>
</feature>
<evidence type="ECO:0000259" key="6">
    <source>
        <dbReference type="PROSITE" id="PS50043"/>
    </source>
</evidence>
<dbReference type="SMART" id="SM00448">
    <property type="entry name" value="REC"/>
    <property type="match status" value="1"/>
</dbReference>
<dbReference type="SUPFAM" id="SSF46894">
    <property type="entry name" value="C-terminal effector domain of the bipartite response regulators"/>
    <property type="match status" value="1"/>
</dbReference>
<dbReference type="Gene3D" id="3.40.50.2300">
    <property type="match status" value="1"/>
</dbReference>
<dbReference type="Pfam" id="PF00196">
    <property type="entry name" value="GerE"/>
    <property type="match status" value="1"/>
</dbReference>
<dbReference type="OrthoDB" id="9808843at2"/>
<accession>A0A5C8NJG8</accession>
<reference evidence="8 9" key="1">
    <citation type="submission" date="2019-06" db="EMBL/GenBank/DDBJ databases">
        <title>Aeromicrobium sp. nov., isolated from a maize field.</title>
        <authorList>
            <person name="Lin S.-Y."/>
            <person name="Tsai C.-F."/>
            <person name="Young C.-C."/>
        </authorList>
    </citation>
    <scope>NUCLEOTIDE SEQUENCE [LARGE SCALE GENOMIC DNA]</scope>
    <source>
        <strain evidence="8 9">CC-CFT486</strain>
    </source>
</reference>
<dbReference type="PROSITE" id="PS00622">
    <property type="entry name" value="HTH_LUXR_1"/>
    <property type="match status" value="1"/>
</dbReference>
<gene>
    <name evidence="8" type="ORF">FHP06_08405</name>
</gene>
<dbReference type="PRINTS" id="PR00038">
    <property type="entry name" value="HTHLUXR"/>
</dbReference>
<dbReference type="PROSITE" id="PS50110">
    <property type="entry name" value="RESPONSE_REGULATORY"/>
    <property type="match status" value="1"/>
</dbReference>
<dbReference type="InterPro" id="IPR001789">
    <property type="entry name" value="Sig_transdc_resp-reg_receiver"/>
</dbReference>
<dbReference type="GO" id="GO:0006355">
    <property type="term" value="P:regulation of DNA-templated transcription"/>
    <property type="evidence" value="ECO:0007669"/>
    <property type="project" value="InterPro"/>
</dbReference>
<organism evidence="8 9">
    <name type="scientific">Aeromicrobium terrae</name>
    <dbReference type="NCBI Taxonomy" id="2498846"/>
    <lineage>
        <taxon>Bacteria</taxon>
        <taxon>Bacillati</taxon>
        <taxon>Actinomycetota</taxon>
        <taxon>Actinomycetes</taxon>
        <taxon>Propionibacteriales</taxon>
        <taxon>Nocardioidaceae</taxon>
        <taxon>Aeromicrobium</taxon>
    </lineage>
</organism>
<dbReference type="InterPro" id="IPR000792">
    <property type="entry name" value="Tscrpt_reg_LuxR_C"/>
</dbReference>
<comment type="caution">
    <text evidence="8">The sequence shown here is derived from an EMBL/GenBank/DDBJ whole genome shotgun (WGS) entry which is preliminary data.</text>
</comment>
<dbReference type="GO" id="GO:0003677">
    <property type="term" value="F:DNA binding"/>
    <property type="evidence" value="ECO:0007669"/>
    <property type="project" value="UniProtKB-KW"/>
</dbReference>
<keyword evidence="2" id="KW-0805">Transcription regulation</keyword>
<proteinExistence type="predicted"/>
<feature type="modified residue" description="4-aspartylphosphate" evidence="5">
    <location>
        <position position="58"/>
    </location>
</feature>
<keyword evidence="9" id="KW-1185">Reference proteome</keyword>
<name>A0A5C8NJG8_9ACTN</name>
<dbReference type="InterPro" id="IPR011006">
    <property type="entry name" value="CheY-like_superfamily"/>
</dbReference>
<dbReference type="SUPFAM" id="SSF52172">
    <property type="entry name" value="CheY-like"/>
    <property type="match status" value="1"/>
</dbReference>
<feature type="domain" description="HTH luxR-type" evidence="6">
    <location>
        <begin position="151"/>
        <end position="216"/>
    </location>
</feature>
<protein>
    <submittedName>
        <fullName evidence="8">Response regulator transcription factor</fullName>
    </submittedName>
</protein>
<keyword evidence="1 5" id="KW-0597">Phosphoprotein</keyword>
<dbReference type="SMART" id="SM00421">
    <property type="entry name" value="HTH_LUXR"/>
    <property type="match status" value="1"/>
</dbReference>
<dbReference type="InterPro" id="IPR039420">
    <property type="entry name" value="WalR-like"/>
</dbReference>
<dbReference type="PANTHER" id="PTHR43214:SF24">
    <property type="entry name" value="TRANSCRIPTIONAL REGULATORY PROTEIN NARL-RELATED"/>
    <property type="match status" value="1"/>
</dbReference>
<dbReference type="Pfam" id="PF00072">
    <property type="entry name" value="Response_reg"/>
    <property type="match status" value="1"/>
</dbReference>
<dbReference type="InterPro" id="IPR016032">
    <property type="entry name" value="Sig_transdc_resp-reg_C-effctor"/>
</dbReference>
<evidence type="ECO:0000256" key="5">
    <source>
        <dbReference type="PROSITE-ProRule" id="PRU00169"/>
    </source>
</evidence>
<evidence type="ECO:0000313" key="9">
    <source>
        <dbReference type="Proteomes" id="UP000321571"/>
    </source>
</evidence>
<evidence type="ECO:0000256" key="4">
    <source>
        <dbReference type="ARBA" id="ARBA00023163"/>
    </source>
</evidence>
<dbReference type="PANTHER" id="PTHR43214">
    <property type="entry name" value="TWO-COMPONENT RESPONSE REGULATOR"/>
    <property type="match status" value="1"/>
</dbReference>